<protein>
    <recommendedName>
        <fullName evidence="3">Integrase</fullName>
    </recommendedName>
</protein>
<dbReference type="OrthoDB" id="4308266at2"/>
<proteinExistence type="predicted"/>
<comment type="caution">
    <text evidence="1">The sequence shown here is derived from an EMBL/GenBank/DDBJ whole genome shotgun (WGS) entry which is preliminary data.</text>
</comment>
<dbReference type="RefSeq" id="WP_147449533.1">
    <property type="nucleotide sequence ID" value="NZ_RBWU01000006.1"/>
</dbReference>
<dbReference type="AlphaFoldDB" id="A0A495QFP0"/>
<evidence type="ECO:0000313" key="1">
    <source>
        <dbReference type="EMBL" id="RKS70669.1"/>
    </source>
</evidence>
<dbReference type="EMBL" id="RBWU01000006">
    <property type="protein sequence ID" value="RKS70669.1"/>
    <property type="molecule type" value="Genomic_DNA"/>
</dbReference>
<reference evidence="1 2" key="1">
    <citation type="submission" date="2018-10" db="EMBL/GenBank/DDBJ databases">
        <title>Genomic Encyclopedia of Archaeal and Bacterial Type Strains, Phase II (KMG-II): from individual species to whole genera.</title>
        <authorList>
            <person name="Goeker M."/>
        </authorList>
    </citation>
    <scope>NUCLEOTIDE SEQUENCE [LARGE SCALE GENOMIC DNA]</scope>
    <source>
        <strain evidence="1 2">DSM 43383</strain>
    </source>
</reference>
<organism evidence="1 2">
    <name type="scientific">Actinomadura pelletieri DSM 43383</name>
    <dbReference type="NCBI Taxonomy" id="1120940"/>
    <lineage>
        <taxon>Bacteria</taxon>
        <taxon>Bacillati</taxon>
        <taxon>Actinomycetota</taxon>
        <taxon>Actinomycetes</taxon>
        <taxon>Streptosporangiales</taxon>
        <taxon>Thermomonosporaceae</taxon>
        <taxon>Actinomadura</taxon>
    </lineage>
</organism>
<name>A0A495QFP0_9ACTN</name>
<accession>A0A495QFP0</accession>
<sequence length="606" mass="66654">MGSGRGQRKAALPPGGYVRPAAFDEGGLVVTVFGESGGVEGRYDFSVLPGSRDLLRACAAGFERLAGPDRNWRAAATCRTGYKVIRAFLRHVADLDHPPEKAGEITPAVWASWRLSRPDTVHGRVGISVTRQWLPHVPGIAAETIAVAGRRIPKRPDPTEAAYTREEFERIRAVAAVTFNSALTRIRQGRAHLGRWHAGEFAPRSADWLIGEALDSVLRTGDVPRGRRQQRTVLARYVRACGGRAAEQTWGRLLLTLQEAYALAVLLICDQGWNRAVLDQMPVPDDAPGMGENGLEIYRTEIYKRRRPAHLRYSSANLVDHGPGSAGRLMRQAIEATEPARLTLELLGRPTDRLLISRRATDAGPGKGVFHLGVPNQLVQRQWATRSGLVEDLSDGTAAFTVSLRRLRRTVQVLVRREPAQNTPATHESVYLLRDPAVRDELEQIVVRGLTDAAAHAAATVQMRIHLGASADELTDVIDDPAKLRAVAEGALDTATGACLDFTASPFSEPGQPCTASFLICLACRNAVATRRHLPRLAYLHQALEALRAIVQAPVWEQDWKIHYLRLSHLLNGHTTAAERAEATRRISEDDRLLIDRLLRRGYDAS</sequence>
<dbReference type="Proteomes" id="UP000274601">
    <property type="component" value="Unassembled WGS sequence"/>
</dbReference>
<evidence type="ECO:0000313" key="2">
    <source>
        <dbReference type="Proteomes" id="UP000274601"/>
    </source>
</evidence>
<keyword evidence="2" id="KW-1185">Reference proteome</keyword>
<gene>
    <name evidence="1" type="ORF">BZB76_5144</name>
</gene>
<evidence type="ECO:0008006" key="3">
    <source>
        <dbReference type="Google" id="ProtNLM"/>
    </source>
</evidence>